<feature type="compositionally biased region" description="Low complexity" evidence="7">
    <location>
        <begin position="373"/>
        <end position="390"/>
    </location>
</feature>
<name>A0A0U3N2T1_9BURK</name>
<gene>
    <name evidence="10" type="ORF">RD2015_2047</name>
</gene>
<keyword evidence="5" id="KW-0238">DNA-binding</keyword>
<dbReference type="RefSeq" id="WP_083525524.1">
    <property type="nucleotide sequence ID" value="NZ_CP013729.1"/>
</dbReference>
<dbReference type="InterPro" id="IPR001631">
    <property type="entry name" value="TopoI"/>
</dbReference>
<protein>
    <recommendedName>
        <fullName evidence="3">DNA topoisomerase</fullName>
        <ecNumber evidence="3">5.6.2.1</ecNumber>
    </recommendedName>
</protein>
<accession>A0A0U3N2T1</accession>
<dbReference type="PROSITE" id="PS52038">
    <property type="entry name" value="TOPO_IB_2"/>
    <property type="match status" value="1"/>
</dbReference>
<dbReference type="EMBL" id="CP013729">
    <property type="protein sequence ID" value="ALV06523.1"/>
    <property type="molecule type" value="Genomic_DNA"/>
</dbReference>
<dbReference type="SUPFAM" id="SSF56349">
    <property type="entry name" value="DNA breaking-rejoining enzymes"/>
    <property type="match status" value="1"/>
</dbReference>
<dbReference type="AlphaFoldDB" id="A0A0U3N2T1"/>
<comment type="similarity">
    <text evidence="2">Belongs to the type IB topoisomerase family.</text>
</comment>
<evidence type="ECO:0000256" key="6">
    <source>
        <dbReference type="ARBA" id="ARBA00023235"/>
    </source>
</evidence>
<dbReference type="InterPro" id="IPR049331">
    <property type="entry name" value="Top1B_N_bact"/>
</dbReference>
<evidence type="ECO:0000256" key="3">
    <source>
        <dbReference type="ARBA" id="ARBA00012891"/>
    </source>
</evidence>
<evidence type="ECO:0000256" key="1">
    <source>
        <dbReference type="ARBA" id="ARBA00000213"/>
    </source>
</evidence>
<feature type="domain" description="DNA topoisomerase I catalytic core eukaryotic-type" evidence="8">
    <location>
        <begin position="83"/>
        <end position="284"/>
    </location>
</feature>
<dbReference type="GO" id="GO:0006265">
    <property type="term" value="P:DNA topological change"/>
    <property type="evidence" value="ECO:0007669"/>
    <property type="project" value="InterPro"/>
</dbReference>
<dbReference type="SUPFAM" id="SSF55869">
    <property type="entry name" value="DNA topoisomerase I domain"/>
    <property type="match status" value="1"/>
</dbReference>
<dbReference type="Proteomes" id="UP000060699">
    <property type="component" value="Chromosome"/>
</dbReference>
<feature type="region of interest" description="Disordered" evidence="7">
    <location>
        <begin position="344"/>
        <end position="403"/>
    </location>
</feature>
<comment type="catalytic activity">
    <reaction evidence="1">
        <text>ATP-independent breakage of single-stranded DNA, followed by passage and rejoining.</text>
        <dbReference type="EC" id="5.6.2.1"/>
    </reaction>
</comment>
<evidence type="ECO:0000256" key="4">
    <source>
        <dbReference type="ARBA" id="ARBA00023029"/>
    </source>
</evidence>
<dbReference type="STRING" id="76731.RD2015_2047"/>
<dbReference type="GO" id="GO:0003917">
    <property type="term" value="F:DNA topoisomerase type I (single strand cut, ATP-independent) activity"/>
    <property type="evidence" value="ECO:0007669"/>
    <property type="project" value="UniProtKB-EC"/>
</dbReference>
<sequence>MPLCWVSDVEPGLRRLRTAKGFRYVDANGRAVRDAAVIRRIQKLAIPPAYEDVWICPREDGHLQATGRDARGRKQYRYHPDWMQERGENKFGLLSDFALRLPRLRRQVQRRLRAGGLDRERVVAALVRLLDRTWMRIGGREYARQNGSYGLSTLLCRHVKVSGDALMLSFVGKSGVRHQLAVKDEQVAALVRRCRDLPGKELFGYEDEQGQPHRIDASDVNEWLARLGGEVCSAKVFRTWHASVLALDLLCGHARAGTAPGVALKDTLVQVSTRLGNTVAVCRKSYVHPGVLALAQADTLPTLLDQRWVRQPPSAAGLSLAERRLLGLLRAAAKDQAKAQAAAEEPLARTLKRSLRRSAEVGATRPAGKTTTRRATAPSTPSPAVSAPVKTARKKTSAAAATA</sequence>
<evidence type="ECO:0000256" key="5">
    <source>
        <dbReference type="ARBA" id="ARBA00023125"/>
    </source>
</evidence>
<dbReference type="GO" id="GO:0003677">
    <property type="term" value="F:DNA binding"/>
    <property type="evidence" value="ECO:0007669"/>
    <property type="project" value="UniProtKB-KW"/>
</dbReference>
<proteinExistence type="inferred from homology"/>
<evidence type="ECO:0000256" key="2">
    <source>
        <dbReference type="ARBA" id="ARBA00006645"/>
    </source>
</evidence>
<dbReference type="InterPro" id="IPR014711">
    <property type="entry name" value="TopoI_cat_a-hlx-sub_euk"/>
</dbReference>
<dbReference type="InterPro" id="IPR035447">
    <property type="entry name" value="DNA_topo_I_N_sf"/>
</dbReference>
<dbReference type="EC" id="5.6.2.1" evidence="3"/>
<dbReference type="Gene3D" id="3.90.15.10">
    <property type="entry name" value="Topoisomerase I, Chain A, domain 3"/>
    <property type="match status" value="1"/>
</dbReference>
<evidence type="ECO:0000313" key="11">
    <source>
        <dbReference type="Proteomes" id="UP000060699"/>
    </source>
</evidence>
<evidence type="ECO:0000256" key="7">
    <source>
        <dbReference type="SAM" id="MobiDB-lite"/>
    </source>
</evidence>
<dbReference type="KEGG" id="rdp:RD2015_2047"/>
<dbReference type="Gene3D" id="1.10.132.120">
    <property type="match status" value="1"/>
</dbReference>
<dbReference type="OrthoDB" id="9778962at2"/>
<evidence type="ECO:0000259" key="9">
    <source>
        <dbReference type="Pfam" id="PF21338"/>
    </source>
</evidence>
<keyword evidence="11" id="KW-1185">Reference proteome</keyword>
<keyword evidence="4" id="KW-0799">Topoisomerase</keyword>
<dbReference type="Gene3D" id="3.30.66.10">
    <property type="entry name" value="DNA topoisomerase I domain"/>
    <property type="match status" value="1"/>
</dbReference>
<evidence type="ECO:0000313" key="10">
    <source>
        <dbReference type="EMBL" id="ALV06523.1"/>
    </source>
</evidence>
<dbReference type="PRINTS" id="PR00416">
    <property type="entry name" value="EUTPISMRASEI"/>
</dbReference>
<reference evidence="10 11" key="1">
    <citation type="submission" date="2015-12" db="EMBL/GenBank/DDBJ databases">
        <title>Complete genome of Roseateles depolymerans KCTC 42856.</title>
        <authorList>
            <person name="Kim K.M."/>
        </authorList>
    </citation>
    <scope>NUCLEOTIDE SEQUENCE [LARGE SCALE GENOMIC DNA]</scope>
    <source>
        <strain evidence="10 11">KCTC 42856</strain>
    </source>
</reference>
<organism evidence="10 11">
    <name type="scientific">Roseateles depolymerans</name>
    <dbReference type="NCBI Taxonomy" id="76731"/>
    <lineage>
        <taxon>Bacteria</taxon>
        <taxon>Pseudomonadati</taxon>
        <taxon>Pseudomonadota</taxon>
        <taxon>Betaproteobacteria</taxon>
        <taxon>Burkholderiales</taxon>
        <taxon>Sphaerotilaceae</taxon>
        <taxon>Roseateles</taxon>
    </lineage>
</organism>
<keyword evidence="6 10" id="KW-0413">Isomerase</keyword>
<dbReference type="InterPro" id="IPR011010">
    <property type="entry name" value="DNA_brk_join_enz"/>
</dbReference>
<dbReference type="Pfam" id="PF01028">
    <property type="entry name" value="Topoisom_I"/>
    <property type="match status" value="1"/>
</dbReference>
<dbReference type="InterPro" id="IPR013500">
    <property type="entry name" value="TopoI_cat_euk"/>
</dbReference>
<dbReference type="Pfam" id="PF21338">
    <property type="entry name" value="Top1B_N_bact"/>
    <property type="match status" value="1"/>
</dbReference>
<evidence type="ECO:0000259" key="8">
    <source>
        <dbReference type="Pfam" id="PF01028"/>
    </source>
</evidence>
<feature type="domain" description="DNA topoisomerase IB N-terminal" evidence="9">
    <location>
        <begin position="21"/>
        <end position="69"/>
    </location>
</feature>